<dbReference type="RefSeq" id="WP_158672627.1">
    <property type="nucleotide sequence ID" value="NZ_KK328284.1"/>
</dbReference>
<comment type="caution">
    <text evidence="1">The sequence shown here is derived from an EMBL/GenBank/DDBJ whole genome shotgun (WGS) entry which is preliminary data.</text>
</comment>
<sequence>MFYIQHGYGKSNKIEAVNELGRVAGVILSPTHEDVNALTNTANLCRGLGLRVMLDPQSYIYSTRPQGAARHHATHGIELTSMQWSASAATVGQHLTSVYSANSAISVESPLISSAPFNQNLTDYWIPSSLQYARTATDLWQDTTVLATVAVSQSALSDWNQVADWLDALTTLDVAGFYLVVDRGNQPYPPGPWDPRILANVLRAIHTLACINEYELVWGYADVDGILGIAAGATGVASGWSYGLRQFNVSRYTEDRTGGSTPVPRLYLDRIFADVRNNEATDIFENPVGRELLPPVLPGEFPDGNFESLTNPRAQVQHLVAVSLAVNEIAVSGNIEQRVSLVEERVGIGIEILTRLSQTGLALDPKYLSRLASYREALTLFRGETDL</sequence>
<reference evidence="1 2" key="1">
    <citation type="submission" date="2014-04" db="EMBL/GenBank/DDBJ databases">
        <title>The Genome Sequence of Mycobacterium tuberculosis TKK-01-0051.</title>
        <authorList>
            <consortium name="The Broad Institute Genomics Platform"/>
            <consortium name="The Broad Institute Genome Sequencing Center for Infectious Disease"/>
            <person name="Earl A.M."/>
            <person name="Cohen K."/>
            <person name="Pym A."/>
            <person name="Bishai W."/>
            <person name="Maharaj K."/>
            <person name="Desjardins C."/>
            <person name="Abeel T."/>
            <person name="Young S."/>
            <person name="Zeng Q."/>
            <person name="Gargeya S."/>
            <person name="Abouelleil A."/>
            <person name="Alvarado L."/>
            <person name="Chapman S.B."/>
            <person name="Gainer-Dewar J."/>
            <person name="Goldberg J."/>
            <person name="Griggs A."/>
            <person name="Gujja S."/>
            <person name="Hansen M."/>
            <person name="Howarth C."/>
            <person name="Imamovic A."/>
            <person name="Larimer J."/>
            <person name="Murphy C."/>
            <person name="Naylor J."/>
            <person name="Pearson M."/>
            <person name="Poon T.W."/>
            <person name="Priest M."/>
            <person name="Roberts A."/>
            <person name="Saif S."/>
            <person name="Shea T."/>
            <person name="Sykes S."/>
            <person name="Wortman J."/>
            <person name="Nusbaum C."/>
            <person name="Birren B."/>
        </authorList>
    </citation>
    <scope>NUCLEOTIDE SEQUENCE [LARGE SCALE GENOMIC DNA]</scope>
    <source>
        <strain evidence="1 2">TKK-01-0051</strain>
    </source>
</reference>
<dbReference type="Proteomes" id="UP000025947">
    <property type="component" value="Unassembled WGS sequence"/>
</dbReference>
<organism evidence="1 2">
    <name type="scientific">Mycobacterium [tuberculosis] TKK-01-0051</name>
    <dbReference type="NCBI Taxonomy" id="1324261"/>
    <lineage>
        <taxon>Bacteria</taxon>
        <taxon>Bacillati</taxon>
        <taxon>Actinomycetota</taxon>
        <taxon>Actinomycetes</taxon>
        <taxon>Mycobacteriales</taxon>
        <taxon>Mycobacteriaceae</taxon>
        <taxon>Mycobacterium</taxon>
        <taxon>Mycobacterium avium complex (MAC)</taxon>
    </lineage>
</organism>
<name>A0A051UI44_9MYCO</name>
<dbReference type="AlphaFoldDB" id="A0A051UI44"/>
<dbReference type="HOGENOM" id="CLU_713344_0_0_11"/>
<gene>
    <name evidence="1" type="ORF">K875_01169</name>
</gene>
<evidence type="ECO:0000313" key="1">
    <source>
        <dbReference type="EMBL" id="KBZ68613.1"/>
    </source>
</evidence>
<evidence type="ECO:0000313" key="2">
    <source>
        <dbReference type="Proteomes" id="UP000025947"/>
    </source>
</evidence>
<accession>A0A051UI44</accession>
<proteinExistence type="predicted"/>
<protein>
    <submittedName>
        <fullName evidence="1">Uncharacterized protein</fullName>
    </submittedName>
</protein>
<keyword evidence="2" id="KW-1185">Reference proteome</keyword>
<dbReference type="EMBL" id="JLXW01000002">
    <property type="protein sequence ID" value="KBZ68613.1"/>
    <property type="molecule type" value="Genomic_DNA"/>
</dbReference>